<dbReference type="PRINTS" id="PR00411">
    <property type="entry name" value="PNDRDTASEI"/>
</dbReference>
<dbReference type="GO" id="GO:0016491">
    <property type="term" value="F:oxidoreductase activity"/>
    <property type="evidence" value="ECO:0007669"/>
    <property type="project" value="TreeGrafter"/>
</dbReference>
<dbReference type="Gene3D" id="3.30.70.1990">
    <property type="match status" value="1"/>
</dbReference>
<sequence length="474" mass="51941">MVSIKHTLLQTGGLFAAHSNANSTVVNTDVIVVGGGASGSHAAVRLTDYGQDVILIERQPHIGGAVNTYTDPVSGKPYEFGVLIFIDYGNATGFFERFNVPVSTDVTSPTMDDIYVDFKTGQILSNYTGPSSADQLAALETYIAIAERYEDMLIPGYWNFPNASDIPEDLLMNFGDFVEKYNFTDALPGMFISTGLGTGNMMNKMTMTVMQAFGVQMARVLAGTLSYVTPSSGRNQDLYDAVARFLGDKVYCNTEAISSTRTDDGVTVTVRNSVSGQETTINAKKLLIAIEPVGTKLAAFDLDEHEEDLFSKLNFTREYTAIVTNPSLQTNHSLYYLPYAANDNDFKTFPDFNFTSCFVCVDYDSNLFSVYMIGDERLGPKEAQAMAQSNFETLVESGALPASNQTELNFVAFSSHGPMHDRVSAKELKAGFIQDLLGLQGLRSTWYTGAAFASNYQTILWQYNEILLPQMLAA</sequence>
<dbReference type="SUPFAM" id="SSF51905">
    <property type="entry name" value="FAD/NAD(P)-binding domain"/>
    <property type="match status" value="1"/>
</dbReference>
<dbReference type="PANTHER" id="PTHR42923:SF26">
    <property type="entry name" value="FMN REDUCTASE LOT6, PUTATIVE (AFU_ORTHOLOGUE AFUA_7G06600)-RELATED"/>
    <property type="match status" value="1"/>
</dbReference>
<dbReference type="Gene3D" id="1.10.405.20">
    <property type="match status" value="1"/>
</dbReference>
<evidence type="ECO:0000313" key="1">
    <source>
        <dbReference type="EMBL" id="KUI70066.1"/>
    </source>
</evidence>
<dbReference type="SMR" id="A0A194W0M6"/>
<organism evidence="1 2">
    <name type="scientific">Cytospora mali</name>
    <name type="common">Apple Valsa canker fungus</name>
    <name type="synonym">Valsa mali</name>
    <dbReference type="NCBI Taxonomy" id="578113"/>
    <lineage>
        <taxon>Eukaryota</taxon>
        <taxon>Fungi</taxon>
        <taxon>Dikarya</taxon>
        <taxon>Ascomycota</taxon>
        <taxon>Pezizomycotina</taxon>
        <taxon>Sordariomycetes</taxon>
        <taxon>Sordariomycetidae</taxon>
        <taxon>Diaporthales</taxon>
        <taxon>Cytosporaceae</taxon>
        <taxon>Cytospora</taxon>
    </lineage>
</organism>
<dbReference type="InterPro" id="IPR050464">
    <property type="entry name" value="Zeta_carotene_desat/Oxidored"/>
</dbReference>
<dbReference type="OrthoDB" id="68575at2759"/>
<gene>
    <name evidence="1" type="ORF">VM1G_04899</name>
</gene>
<name>A0A194W0M6_CYTMA</name>
<dbReference type="InterPro" id="IPR036188">
    <property type="entry name" value="FAD/NAD-bd_sf"/>
</dbReference>
<proteinExistence type="predicted"/>
<keyword evidence="2" id="KW-1185">Reference proteome</keyword>
<dbReference type="PANTHER" id="PTHR42923">
    <property type="entry name" value="PROTOPORPHYRINOGEN OXIDASE"/>
    <property type="match status" value="1"/>
</dbReference>
<dbReference type="AlphaFoldDB" id="A0A194W0M6"/>
<protein>
    <submittedName>
        <fullName evidence="1">Beta-cyclopiazonate dehydrogenase</fullName>
    </submittedName>
</protein>
<dbReference type="Gene3D" id="3.50.50.60">
    <property type="entry name" value="FAD/NAD(P)-binding domain"/>
    <property type="match status" value="1"/>
</dbReference>
<accession>A0A194W0M6</accession>
<reference evidence="1" key="1">
    <citation type="submission" date="2014-12" db="EMBL/GenBank/DDBJ databases">
        <title>Genome Sequence of Valsa Canker Pathogens Uncovers a Specific Adaption of Colonization on Woody Bark.</title>
        <authorList>
            <person name="Yin Z."/>
            <person name="Liu H."/>
            <person name="Gao X."/>
            <person name="Li Z."/>
            <person name="Song N."/>
            <person name="Ke X."/>
            <person name="Dai Q."/>
            <person name="Wu Y."/>
            <person name="Sun Y."/>
            <person name="Xu J.-R."/>
            <person name="Kang Z.K."/>
            <person name="Wang L."/>
            <person name="Huang L."/>
        </authorList>
    </citation>
    <scope>NUCLEOTIDE SEQUENCE [LARGE SCALE GENOMIC DNA]</scope>
    <source>
        <strain evidence="1">03-8</strain>
    </source>
</reference>
<dbReference type="Proteomes" id="UP000078559">
    <property type="component" value="Chromosome 5"/>
</dbReference>
<dbReference type="Pfam" id="PF13450">
    <property type="entry name" value="NAD_binding_8"/>
    <property type="match status" value="1"/>
</dbReference>
<dbReference type="EMBL" id="CM003102">
    <property type="protein sequence ID" value="KUI70066.1"/>
    <property type="molecule type" value="Genomic_DNA"/>
</dbReference>
<evidence type="ECO:0000313" key="2">
    <source>
        <dbReference type="Proteomes" id="UP000078559"/>
    </source>
</evidence>